<comment type="caution">
    <text evidence="1">The sequence shown here is derived from an EMBL/GenBank/DDBJ whole genome shotgun (WGS) entry which is preliminary data.</text>
</comment>
<evidence type="ECO:0000313" key="2">
    <source>
        <dbReference type="Proteomes" id="UP000018948"/>
    </source>
</evidence>
<dbReference type="EMBL" id="ANIY01000213">
    <property type="protein sequence ID" value="ETP53950.1"/>
    <property type="molecule type" value="Genomic_DNA"/>
</dbReference>
<dbReference type="AlphaFoldDB" id="W3A3Z4"/>
<proteinExistence type="predicted"/>
<protein>
    <submittedName>
        <fullName evidence="1">Uncharacterized protein</fullName>
    </submittedName>
</protein>
<accession>W3A3Z4</accession>
<sequence>MHEQLDYHVHAYLEKKNQKGMKVKAAGRPVATTKNKTVGEMRQDFVS</sequence>
<organism evidence="1 2">
    <name type="scientific">Phytophthora nicotianae P10297</name>
    <dbReference type="NCBI Taxonomy" id="1317064"/>
    <lineage>
        <taxon>Eukaryota</taxon>
        <taxon>Sar</taxon>
        <taxon>Stramenopiles</taxon>
        <taxon>Oomycota</taxon>
        <taxon>Peronosporomycetes</taxon>
        <taxon>Peronosporales</taxon>
        <taxon>Peronosporaceae</taxon>
        <taxon>Phytophthora</taxon>
    </lineage>
</organism>
<feature type="non-terminal residue" evidence="1">
    <location>
        <position position="47"/>
    </location>
</feature>
<reference evidence="1 2" key="1">
    <citation type="submission" date="2013-11" db="EMBL/GenBank/DDBJ databases">
        <title>The Genome Sequence of Phytophthora parasitica P10297.</title>
        <authorList>
            <consortium name="The Broad Institute Genomics Platform"/>
            <person name="Russ C."/>
            <person name="Tyler B."/>
            <person name="Panabieres F."/>
            <person name="Shan W."/>
            <person name="Tripathy S."/>
            <person name="Grunwald N."/>
            <person name="Machado M."/>
            <person name="Johnson C.S."/>
            <person name="Walker B."/>
            <person name="Young S.K."/>
            <person name="Zeng Q."/>
            <person name="Gargeya S."/>
            <person name="Fitzgerald M."/>
            <person name="Haas B."/>
            <person name="Abouelleil A."/>
            <person name="Allen A.W."/>
            <person name="Alvarado L."/>
            <person name="Arachchi H.M."/>
            <person name="Berlin A.M."/>
            <person name="Chapman S.B."/>
            <person name="Gainer-Dewar J."/>
            <person name="Goldberg J."/>
            <person name="Griggs A."/>
            <person name="Gujja S."/>
            <person name="Hansen M."/>
            <person name="Howarth C."/>
            <person name="Imamovic A."/>
            <person name="Ireland A."/>
            <person name="Larimer J."/>
            <person name="McCowan C."/>
            <person name="Murphy C."/>
            <person name="Pearson M."/>
            <person name="Poon T.W."/>
            <person name="Priest M."/>
            <person name="Roberts A."/>
            <person name="Saif S."/>
            <person name="Shea T."/>
            <person name="Sisk P."/>
            <person name="Sykes S."/>
            <person name="Wortman J."/>
            <person name="Nusbaum C."/>
            <person name="Birren B."/>
        </authorList>
    </citation>
    <scope>NUCLEOTIDE SEQUENCE [LARGE SCALE GENOMIC DNA]</scope>
    <source>
        <strain evidence="1 2">P10297</strain>
    </source>
</reference>
<evidence type="ECO:0000313" key="1">
    <source>
        <dbReference type="EMBL" id="ETP53950.1"/>
    </source>
</evidence>
<gene>
    <name evidence="1" type="ORF">F442_01199</name>
</gene>
<dbReference type="Proteomes" id="UP000018948">
    <property type="component" value="Unassembled WGS sequence"/>
</dbReference>
<name>W3A3Z4_PHYNI</name>